<dbReference type="EMBL" id="QGDQ01000007">
    <property type="protein sequence ID" value="PWJ54365.1"/>
    <property type="molecule type" value="Genomic_DNA"/>
</dbReference>
<proteinExistence type="predicted"/>
<keyword evidence="2" id="KW-0489">Methyltransferase</keyword>
<evidence type="ECO:0000313" key="3">
    <source>
        <dbReference type="Proteomes" id="UP000245469"/>
    </source>
</evidence>
<organism evidence="2 3">
    <name type="scientific">Quadrisphaera granulorum</name>
    <dbReference type="NCBI Taxonomy" id="317664"/>
    <lineage>
        <taxon>Bacteria</taxon>
        <taxon>Bacillati</taxon>
        <taxon>Actinomycetota</taxon>
        <taxon>Actinomycetes</taxon>
        <taxon>Kineosporiales</taxon>
        <taxon>Kineosporiaceae</taxon>
        <taxon>Quadrisphaera</taxon>
    </lineage>
</organism>
<keyword evidence="3" id="KW-1185">Reference proteome</keyword>
<dbReference type="AlphaFoldDB" id="A0A316A9D4"/>
<dbReference type="InterPro" id="IPR028896">
    <property type="entry name" value="GcvT/YgfZ/DmdA"/>
</dbReference>
<keyword evidence="2" id="KW-0808">Transferase</keyword>
<comment type="caution">
    <text evidence="2">The sequence shown here is derived from an EMBL/GenBank/DDBJ whole genome shotgun (WGS) entry which is preliminary data.</text>
</comment>
<dbReference type="Pfam" id="PF01571">
    <property type="entry name" value="GCV_T"/>
    <property type="match status" value="1"/>
</dbReference>
<dbReference type="SUPFAM" id="SSF103025">
    <property type="entry name" value="Folate-binding domain"/>
    <property type="match status" value="1"/>
</dbReference>
<evidence type="ECO:0000259" key="1">
    <source>
        <dbReference type="Pfam" id="PF01571"/>
    </source>
</evidence>
<dbReference type="GO" id="GO:0008168">
    <property type="term" value="F:methyltransferase activity"/>
    <property type="evidence" value="ECO:0007669"/>
    <property type="project" value="UniProtKB-KW"/>
</dbReference>
<dbReference type="GO" id="GO:0032259">
    <property type="term" value="P:methylation"/>
    <property type="evidence" value="ECO:0007669"/>
    <property type="project" value="UniProtKB-KW"/>
</dbReference>
<dbReference type="GO" id="GO:0005829">
    <property type="term" value="C:cytosol"/>
    <property type="evidence" value="ECO:0007669"/>
    <property type="project" value="TreeGrafter"/>
</dbReference>
<dbReference type="Gene3D" id="3.30.1360.120">
    <property type="entry name" value="Probable tRNA modification gtpase trme, domain 1"/>
    <property type="match status" value="1"/>
</dbReference>
<gene>
    <name evidence="2" type="ORF">BXY45_10761</name>
</gene>
<evidence type="ECO:0000313" key="2">
    <source>
        <dbReference type="EMBL" id="PWJ54365.1"/>
    </source>
</evidence>
<accession>A0A316A9D4</accession>
<sequence length="482" mass="52067">MRRFPAAAAVRSVRGDGSLTDERTPTMTRETSGSLADALARAGDPVQLLRNLQSRATTFPVQPEFTNWRSEQHAWTTTCALLDQSHHMTDLFVSGPDAQRLLSDLAVNSFAGFGVGKAKQFIAVSPEGLLIGDAILFHLEEELFDLVGHPFVLDWVQFHLERGDYDAKAQRDDNSAVRASGPPQLYRYELQGPTALAVVEAASGAPVPEVRFFGTTQLTVAGHRVTALRHGMAGQPGFELFGPWADGADVLAALLEAGEAHGLVRAGARAYSTANLESGWVPAPFPAVFSDHPLMAEYRAWLPAAKVGSVGGSFTADDVTAYSLDPYEVGYGRSVKFDHEFIGREALERRAAETTRTKVTLVWDAADVADAIGSLFRPGPGAKHVELPKARYATHHVDAVLHDGAPVGVSLDCGYLANERAFVSLAVVDVAHAEPGTRVDVLWGESPNSTKPQVEPHEQRTVRATVAPAPFVQFARESYRAR</sequence>
<dbReference type="InterPro" id="IPR006222">
    <property type="entry name" value="GCVT_N"/>
</dbReference>
<dbReference type="PANTHER" id="PTHR43757">
    <property type="entry name" value="AMINOMETHYLTRANSFERASE"/>
    <property type="match status" value="1"/>
</dbReference>
<protein>
    <submittedName>
        <fullName evidence="2">Glycine cleavage system aminomethyltransferase T</fullName>
    </submittedName>
</protein>
<feature type="domain" description="GCVT N-terminal" evidence="1">
    <location>
        <begin position="55"/>
        <end position="280"/>
    </location>
</feature>
<dbReference type="PANTHER" id="PTHR43757:SF2">
    <property type="entry name" value="AMINOMETHYLTRANSFERASE, MITOCHONDRIAL"/>
    <property type="match status" value="1"/>
</dbReference>
<dbReference type="Proteomes" id="UP000245469">
    <property type="component" value="Unassembled WGS sequence"/>
</dbReference>
<name>A0A316A9D4_9ACTN</name>
<reference evidence="2 3" key="1">
    <citation type="submission" date="2018-03" db="EMBL/GenBank/DDBJ databases">
        <title>Genomic Encyclopedia of Archaeal and Bacterial Type Strains, Phase II (KMG-II): from individual species to whole genera.</title>
        <authorList>
            <person name="Goeker M."/>
        </authorList>
    </citation>
    <scope>NUCLEOTIDE SEQUENCE [LARGE SCALE GENOMIC DNA]</scope>
    <source>
        <strain evidence="2 3">DSM 44889</strain>
    </source>
</reference>
<dbReference type="InterPro" id="IPR027266">
    <property type="entry name" value="TrmE/GcvT-like"/>
</dbReference>